<reference evidence="1 2" key="1">
    <citation type="submission" date="2019-06" db="EMBL/GenBank/DDBJ databases">
        <title>Emergence of pandrug resistant Empedobacter falsenii in China.</title>
        <authorList>
            <person name="Dong N."/>
            <person name="Chen S."/>
            <person name="Zhang R."/>
        </authorList>
    </citation>
    <scope>NUCLEOTIDE SEQUENCE [LARGE SCALE GENOMIC DNA]</scope>
    <source>
        <strain evidence="1 2">1681-1</strain>
    </source>
</reference>
<keyword evidence="2" id="KW-1185">Reference proteome</keyword>
<protein>
    <submittedName>
        <fullName evidence="1">Uncharacterized protein</fullName>
    </submittedName>
</protein>
<dbReference type="AlphaFoldDB" id="A0A7H9DRF1"/>
<dbReference type="Proteomes" id="UP000510643">
    <property type="component" value="Chromosome"/>
</dbReference>
<gene>
    <name evidence="1" type="ORF">FH779_06495</name>
</gene>
<dbReference type="EMBL" id="CP040908">
    <property type="protein sequence ID" value="QLL57748.1"/>
    <property type="molecule type" value="Genomic_DNA"/>
</dbReference>
<name>A0A7H9DRF1_9FLAO</name>
<organism evidence="1 2">
    <name type="scientific">Empedobacter falsenii</name>
    <dbReference type="NCBI Taxonomy" id="343874"/>
    <lineage>
        <taxon>Bacteria</taxon>
        <taxon>Pseudomonadati</taxon>
        <taxon>Bacteroidota</taxon>
        <taxon>Flavobacteriia</taxon>
        <taxon>Flavobacteriales</taxon>
        <taxon>Weeksellaceae</taxon>
        <taxon>Empedobacter</taxon>
    </lineage>
</organism>
<evidence type="ECO:0000313" key="1">
    <source>
        <dbReference type="EMBL" id="QLL57748.1"/>
    </source>
</evidence>
<sequence length="145" mass="16857">MVASRLKINAKDVTLNQVLDFIGLHWYNDGTNIYGEVHKIEFYVKESEANKMLNWWEKRYKHLKVYSVYPWKGEQCTTTVKTAIQQAFPFGVTAILGVKNWIPDTTQMPSGLLEDLISFKSSSKQHFDERAKHQIIKKESDDFKG</sequence>
<dbReference type="KEGG" id="efal:FH779_06495"/>
<dbReference type="GeneID" id="78401098"/>
<proteinExistence type="predicted"/>
<accession>A0A7H9DRF1</accession>
<evidence type="ECO:0000313" key="2">
    <source>
        <dbReference type="Proteomes" id="UP000510643"/>
    </source>
</evidence>
<dbReference type="RefSeq" id="WP_180906447.1">
    <property type="nucleotide sequence ID" value="NZ_CP040908.1"/>
</dbReference>